<dbReference type="Gene3D" id="3.40.50.150">
    <property type="entry name" value="Vaccinia Virus protein VP39"/>
    <property type="match status" value="1"/>
</dbReference>
<feature type="site" description="Interaction with substrate rRNA" evidence="1">
    <location>
        <position position="4"/>
    </location>
</feature>
<dbReference type="KEGG" id="vcw:GJQ55_08110"/>
<proteinExistence type="inferred from homology"/>
<accession>A0A9X7UYQ0</accession>
<keyword evidence="1" id="KW-0949">S-adenosyl-L-methionine</keyword>
<organism evidence="2 3">
    <name type="scientific">Venatoribacter cucullus</name>
    <dbReference type="NCBI Taxonomy" id="2661630"/>
    <lineage>
        <taxon>Bacteria</taxon>
        <taxon>Pseudomonadati</taxon>
        <taxon>Pseudomonadota</taxon>
        <taxon>Gammaproteobacteria</taxon>
        <taxon>Oceanospirillales</taxon>
        <taxon>Oceanospirillaceae</taxon>
        <taxon>Venatoribacter</taxon>
    </lineage>
</organism>
<dbReference type="GO" id="GO:0005829">
    <property type="term" value="C:cytosol"/>
    <property type="evidence" value="ECO:0007669"/>
    <property type="project" value="TreeGrafter"/>
</dbReference>
<dbReference type="SUPFAM" id="SSF53335">
    <property type="entry name" value="S-adenosyl-L-methionine-dependent methyltransferases"/>
    <property type="match status" value="1"/>
</dbReference>
<comment type="catalytic activity">
    <reaction evidence="1">
        <text>adenosine(2030) in 23S rRNA + S-adenosyl-L-methionine = N(6)-methyladenosine(2030) in 23S rRNA + S-adenosyl-L-homocysteine + H(+)</text>
        <dbReference type="Rhea" id="RHEA:43736"/>
        <dbReference type="Rhea" id="RHEA-COMP:10668"/>
        <dbReference type="Rhea" id="RHEA-COMP:10669"/>
        <dbReference type="ChEBI" id="CHEBI:15378"/>
        <dbReference type="ChEBI" id="CHEBI:57856"/>
        <dbReference type="ChEBI" id="CHEBI:59789"/>
        <dbReference type="ChEBI" id="CHEBI:74411"/>
        <dbReference type="ChEBI" id="CHEBI:74449"/>
        <dbReference type="EC" id="2.1.1.266"/>
    </reaction>
</comment>
<feature type="binding site" evidence="1">
    <location>
        <position position="99"/>
    </location>
    <ligand>
        <name>S-adenosyl-L-methionine</name>
        <dbReference type="ChEBI" id="CHEBI:59789"/>
    </ligand>
</feature>
<evidence type="ECO:0000256" key="1">
    <source>
        <dbReference type="HAMAP-Rule" id="MF_00934"/>
    </source>
</evidence>
<comment type="function">
    <text evidence="1">Specifically methylates the adenine in position 2030 of 23S rRNA.</text>
</comment>
<dbReference type="PANTHER" id="PTHR37426:SF1">
    <property type="entry name" value="RIBOSOMAL RNA LARGE SUBUNIT METHYLTRANSFERASE J"/>
    <property type="match status" value="1"/>
</dbReference>
<gene>
    <name evidence="1 2" type="primary">rlmJ</name>
    <name evidence="2" type="ORF">GJQ55_08110</name>
</gene>
<protein>
    <recommendedName>
        <fullName evidence="1">Ribosomal RNA large subunit methyltransferase J</fullName>
        <ecNumber evidence="1">2.1.1.266</ecNumber>
    </recommendedName>
    <alternativeName>
        <fullName evidence="1">23S rRNA (adenine(2030)-N6)-methyltransferase</fullName>
    </alternativeName>
    <alternativeName>
        <fullName evidence="1">23S rRNA m6A2030 methyltransferase</fullName>
    </alternativeName>
</protein>
<dbReference type="Proteomes" id="UP000596074">
    <property type="component" value="Chromosome"/>
</dbReference>
<keyword evidence="3" id="KW-1185">Reference proteome</keyword>
<dbReference type="InterPro" id="IPR007473">
    <property type="entry name" value="RlmJ"/>
</dbReference>
<feature type="binding site" evidence="1">
    <location>
        <position position="42"/>
    </location>
    <ligand>
        <name>S-adenosyl-L-methionine</name>
        <dbReference type="ChEBI" id="CHEBI:59789"/>
    </ligand>
</feature>
<reference evidence="2 3" key="1">
    <citation type="submission" date="2019-11" db="EMBL/GenBank/DDBJ databases">
        <title>Venatorbacter sp. nov. a predator of Campylobacter and other Gram-negative bacteria.</title>
        <authorList>
            <person name="Saeedi A."/>
            <person name="Cummings N.J."/>
            <person name="Connerton I.F."/>
            <person name="Connerton P.L."/>
        </authorList>
    </citation>
    <scope>NUCLEOTIDE SEQUENCE [LARGE SCALE GENOMIC DNA]</scope>
    <source>
        <strain evidence="2">XL5</strain>
    </source>
</reference>
<dbReference type="EMBL" id="CP046056">
    <property type="protein sequence ID" value="QQD24443.1"/>
    <property type="molecule type" value="Genomic_DNA"/>
</dbReference>
<keyword evidence="1" id="KW-0698">rRNA processing</keyword>
<keyword evidence="1" id="KW-0808">Transferase</keyword>
<feature type="binding site" evidence="1">
    <location>
        <position position="163"/>
    </location>
    <ligand>
        <name>S-adenosyl-L-methionine</name>
        <dbReference type="ChEBI" id="CHEBI:59789"/>
    </ligand>
</feature>
<keyword evidence="1" id="KW-0489">Methyltransferase</keyword>
<evidence type="ECO:0000313" key="2">
    <source>
        <dbReference type="EMBL" id="QQD24443.1"/>
    </source>
</evidence>
<feature type="binding site" evidence="1">
    <location>
        <begin position="142"/>
        <end position="143"/>
    </location>
    <ligand>
        <name>S-adenosyl-L-methionine</name>
        <dbReference type="ChEBI" id="CHEBI:59789"/>
    </ligand>
</feature>
<dbReference type="GO" id="GO:0003723">
    <property type="term" value="F:RNA binding"/>
    <property type="evidence" value="ECO:0007669"/>
    <property type="project" value="UniProtKB-UniRule"/>
</dbReference>
<evidence type="ECO:0000313" key="3">
    <source>
        <dbReference type="Proteomes" id="UP000596074"/>
    </source>
</evidence>
<dbReference type="AlphaFoldDB" id="A0A9X7UYQ0"/>
<sequence length="279" mass="31123">MLSYRHAFHAGNYADVLKHLVQVEILRYLQQKDKPLVYIDTHAGAGLYALDSAAAEKTAEYRDGIGRLQGCDWPALQPYLNVVAQLSERDGQSNLYPGSPAIAQALLRPQDRAQLYELHPSDYALLSELMQRDRRIRVQQSDGFQGLIASLPPAERRGLVLIDPPYEIKSDYDTVVSTLVKAHKRFATGIYALWYPVVERTRIDKLEQALRNSGIPRIQLFELGLMADTDGRGMTSAGMIVINPPWTLKTTLDELLPALAKQLGQGQGVWRSVELAGEA</sequence>
<dbReference type="RefSeq" id="WP_228344489.1">
    <property type="nucleotide sequence ID" value="NZ_CP046056.1"/>
</dbReference>
<comment type="subunit">
    <text evidence="1">Monomer.</text>
</comment>
<keyword evidence="1" id="KW-0694">RNA-binding</keyword>
<comment type="similarity">
    <text evidence="1">Belongs to the RlmJ family.</text>
</comment>
<dbReference type="GO" id="GO:0070475">
    <property type="term" value="P:rRNA base methylation"/>
    <property type="evidence" value="ECO:0007669"/>
    <property type="project" value="UniProtKB-UniRule"/>
</dbReference>
<feature type="binding site" evidence="1">
    <location>
        <position position="19"/>
    </location>
    <ligand>
        <name>S-adenosyl-L-methionine</name>
        <dbReference type="ChEBI" id="CHEBI:59789"/>
    </ligand>
</feature>
<dbReference type="GO" id="GO:0036307">
    <property type="term" value="F:23S rRNA (adenine(2030)-N(6))-methyltransferase activity"/>
    <property type="evidence" value="ECO:0007669"/>
    <property type="project" value="UniProtKB-UniRule"/>
</dbReference>
<feature type="active site" description="Proton acceptor" evidence="1">
    <location>
        <position position="163"/>
    </location>
</feature>
<dbReference type="HAMAP" id="MF_00934">
    <property type="entry name" value="23SrRNA_methyltr_J"/>
    <property type="match status" value="1"/>
</dbReference>
<name>A0A9X7UYQ0_9GAMM</name>
<dbReference type="EC" id="2.1.1.266" evidence="1"/>
<dbReference type="Pfam" id="PF04378">
    <property type="entry name" value="RsmJ"/>
    <property type="match status" value="1"/>
</dbReference>
<dbReference type="PANTHER" id="PTHR37426">
    <property type="entry name" value="RIBOSOMAL RNA LARGE SUBUNIT METHYLTRANSFERASE J"/>
    <property type="match status" value="1"/>
</dbReference>
<dbReference type="InterPro" id="IPR029063">
    <property type="entry name" value="SAM-dependent_MTases_sf"/>
</dbReference>
<feature type="binding site" evidence="1">
    <location>
        <position position="117"/>
    </location>
    <ligand>
        <name>S-adenosyl-L-methionine</name>
        <dbReference type="ChEBI" id="CHEBI:59789"/>
    </ligand>
</feature>